<dbReference type="Gene3D" id="3.40.630.30">
    <property type="match status" value="1"/>
</dbReference>
<evidence type="ECO:0000313" key="2">
    <source>
        <dbReference type="EMBL" id="MFC5771580.1"/>
    </source>
</evidence>
<dbReference type="Pfam" id="PF13673">
    <property type="entry name" value="Acetyltransf_10"/>
    <property type="match status" value="1"/>
</dbReference>
<organism evidence="2 3">
    <name type="scientific">Thauera sinica</name>
    <dbReference type="NCBI Taxonomy" id="2665146"/>
    <lineage>
        <taxon>Bacteria</taxon>
        <taxon>Pseudomonadati</taxon>
        <taxon>Pseudomonadota</taxon>
        <taxon>Betaproteobacteria</taxon>
        <taxon>Rhodocyclales</taxon>
        <taxon>Zoogloeaceae</taxon>
        <taxon>Thauera</taxon>
    </lineage>
</organism>
<feature type="domain" description="N-acetyltransferase" evidence="1">
    <location>
        <begin position="8"/>
        <end position="146"/>
    </location>
</feature>
<evidence type="ECO:0000313" key="3">
    <source>
        <dbReference type="Proteomes" id="UP001595974"/>
    </source>
</evidence>
<name>A0ABW1AWM6_9RHOO</name>
<protein>
    <submittedName>
        <fullName evidence="2">GNAT family N-acetyltransferase</fullName>
    </submittedName>
</protein>
<accession>A0ABW1AWM6</accession>
<dbReference type="PROSITE" id="PS51186">
    <property type="entry name" value="GNAT"/>
    <property type="match status" value="1"/>
</dbReference>
<comment type="caution">
    <text evidence="2">The sequence shown here is derived from an EMBL/GenBank/DDBJ whole genome shotgun (WGS) entry which is preliminary data.</text>
</comment>
<dbReference type="SUPFAM" id="SSF55729">
    <property type="entry name" value="Acyl-CoA N-acyltransferases (Nat)"/>
    <property type="match status" value="1"/>
</dbReference>
<dbReference type="InterPro" id="IPR039143">
    <property type="entry name" value="GNPNAT1-like"/>
</dbReference>
<gene>
    <name evidence="2" type="ORF">ACFPTN_19565</name>
</gene>
<keyword evidence="3" id="KW-1185">Reference proteome</keyword>
<dbReference type="RefSeq" id="WP_096447155.1">
    <property type="nucleotide sequence ID" value="NZ_JBHSOG010000096.1"/>
</dbReference>
<dbReference type="Proteomes" id="UP001595974">
    <property type="component" value="Unassembled WGS sequence"/>
</dbReference>
<dbReference type="InterPro" id="IPR000182">
    <property type="entry name" value="GNAT_dom"/>
</dbReference>
<evidence type="ECO:0000259" key="1">
    <source>
        <dbReference type="PROSITE" id="PS51186"/>
    </source>
</evidence>
<proteinExistence type="predicted"/>
<dbReference type="PANTHER" id="PTHR13355:SF11">
    <property type="entry name" value="GLUCOSAMINE 6-PHOSPHATE N-ACETYLTRANSFERASE"/>
    <property type="match status" value="1"/>
</dbReference>
<dbReference type="EMBL" id="JBHSOG010000096">
    <property type="protein sequence ID" value="MFC5771580.1"/>
    <property type="molecule type" value="Genomic_DNA"/>
</dbReference>
<reference evidence="3" key="1">
    <citation type="journal article" date="2019" name="Int. J. Syst. Evol. Microbiol.">
        <title>The Global Catalogue of Microorganisms (GCM) 10K type strain sequencing project: providing services to taxonomists for standard genome sequencing and annotation.</title>
        <authorList>
            <consortium name="The Broad Institute Genomics Platform"/>
            <consortium name="The Broad Institute Genome Sequencing Center for Infectious Disease"/>
            <person name="Wu L."/>
            <person name="Ma J."/>
        </authorList>
    </citation>
    <scope>NUCLEOTIDE SEQUENCE [LARGE SCALE GENOMIC DNA]</scope>
    <source>
        <strain evidence="3">SHR3</strain>
    </source>
</reference>
<sequence length="147" mass="16167">MNERQESYRIELMDWREAAPLAMPLRERVFVAEQGVPPELEMDEFDAVCRHAVARTAAGEAIATGRLLPDGHIGRMAVDAAWRKRGVGGDVLEALVAEAAALGMGEVVLNAQVHALAFYERHGFAAEGEVFMEAGIEHRAMRRRLSA</sequence>
<dbReference type="InterPro" id="IPR016181">
    <property type="entry name" value="Acyl_CoA_acyltransferase"/>
</dbReference>
<dbReference type="PANTHER" id="PTHR13355">
    <property type="entry name" value="GLUCOSAMINE 6-PHOSPHATE N-ACETYLTRANSFERASE"/>
    <property type="match status" value="1"/>
</dbReference>